<proteinExistence type="predicted"/>
<keyword evidence="2" id="KW-1185">Reference proteome</keyword>
<gene>
    <name evidence="1" type="ORF">Raf01_97530</name>
</gene>
<evidence type="ECO:0000313" key="1">
    <source>
        <dbReference type="EMBL" id="GIH21581.1"/>
    </source>
</evidence>
<protein>
    <submittedName>
        <fullName evidence="1">Uncharacterized protein</fullName>
    </submittedName>
</protein>
<evidence type="ECO:0000313" key="2">
    <source>
        <dbReference type="Proteomes" id="UP000642748"/>
    </source>
</evidence>
<dbReference type="Proteomes" id="UP000642748">
    <property type="component" value="Unassembled WGS sequence"/>
</dbReference>
<dbReference type="EMBL" id="BONZ01000141">
    <property type="protein sequence ID" value="GIH21581.1"/>
    <property type="molecule type" value="Genomic_DNA"/>
</dbReference>
<organism evidence="1 2">
    <name type="scientific">Rugosimonospora africana</name>
    <dbReference type="NCBI Taxonomy" id="556532"/>
    <lineage>
        <taxon>Bacteria</taxon>
        <taxon>Bacillati</taxon>
        <taxon>Actinomycetota</taxon>
        <taxon>Actinomycetes</taxon>
        <taxon>Micromonosporales</taxon>
        <taxon>Micromonosporaceae</taxon>
        <taxon>Rugosimonospora</taxon>
    </lineage>
</organism>
<accession>A0A8J3VX76</accession>
<reference evidence="1" key="1">
    <citation type="submission" date="2021-01" db="EMBL/GenBank/DDBJ databases">
        <title>Whole genome shotgun sequence of Rugosimonospora africana NBRC 104875.</title>
        <authorList>
            <person name="Komaki H."/>
            <person name="Tamura T."/>
        </authorList>
    </citation>
    <scope>NUCLEOTIDE SEQUENCE</scope>
    <source>
        <strain evidence="1">NBRC 104875</strain>
    </source>
</reference>
<comment type="caution">
    <text evidence="1">The sequence shown here is derived from an EMBL/GenBank/DDBJ whole genome shotgun (WGS) entry which is preliminary data.</text>
</comment>
<sequence>MNASGSDVRSPFLDGLDPDVAAQHRPWVDDKVMRRLRTPFEADPVDVLDQQRVVGLNEDDYRG</sequence>
<name>A0A8J3VX76_9ACTN</name>
<dbReference type="AlphaFoldDB" id="A0A8J3VX76"/>